<evidence type="ECO:0000313" key="2">
    <source>
        <dbReference type="EMBL" id="KMW68810.1"/>
    </source>
</evidence>
<name>A0A0J9EUE2_AJEDA</name>
<feature type="compositionally biased region" description="Basic and acidic residues" evidence="1">
    <location>
        <begin position="54"/>
        <end position="70"/>
    </location>
</feature>
<gene>
    <name evidence="2" type="ORF">BDDG_13046</name>
</gene>
<accession>A0A0J9EUE2</accession>
<dbReference type="Proteomes" id="UP000007802">
    <property type="component" value="Unassembled WGS sequence"/>
</dbReference>
<sequence length="110" mass="12525">MKRQEAKKKKNEEKAEKKKVFFKPSIFGRAGEARFDFPSKLRSAQLLVNSPRNRSKEGPTPEQSRNEHGHINNNQTHSLLLRTIMTELPSISSHYEYCSASIPSSPLTVT</sequence>
<organism evidence="2">
    <name type="scientific">Ajellomyces dermatitidis (strain ATCC 18188 / CBS 674.68)</name>
    <name type="common">Blastomyces dermatitidis</name>
    <dbReference type="NCBI Taxonomy" id="653446"/>
    <lineage>
        <taxon>Eukaryota</taxon>
        <taxon>Fungi</taxon>
        <taxon>Dikarya</taxon>
        <taxon>Ascomycota</taxon>
        <taxon>Pezizomycotina</taxon>
        <taxon>Eurotiomycetes</taxon>
        <taxon>Eurotiomycetidae</taxon>
        <taxon>Onygenales</taxon>
        <taxon>Ajellomycetaceae</taxon>
        <taxon>Blastomyces</taxon>
    </lineage>
</organism>
<dbReference type="EMBL" id="GG749513">
    <property type="protein sequence ID" value="KMW68810.1"/>
    <property type="molecule type" value="Genomic_DNA"/>
</dbReference>
<evidence type="ECO:0000256" key="1">
    <source>
        <dbReference type="SAM" id="MobiDB-lite"/>
    </source>
</evidence>
<reference evidence="2" key="1">
    <citation type="submission" date="2010-03" db="EMBL/GenBank/DDBJ databases">
        <title>Annotation of Blastomyces dermatitidis strain ATCC 18188.</title>
        <authorList>
            <consortium name="The Broad Institute Genome Sequencing Platform"/>
            <consortium name="Broad Institute Genome Sequencing Center for Infectious Disease."/>
            <person name="Cuomo C."/>
            <person name="Klein B."/>
            <person name="Sullivan T."/>
            <person name="Heitman J."/>
            <person name="Young S."/>
            <person name="Zeng Q."/>
            <person name="Gargeya S."/>
            <person name="Alvarado L."/>
            <person name="Berlin A.M."/>
            <person name="Chapman S.B."/>
            <person name="Chen Z."/>
            <person name="Freedman E."/>
            <person name="Gellesch M."/>
            <person name="Goldberg J."/>
            <person name="Griggs A."/>
            <person name="Gujja S."/>
            <person name="Heilman E."/>
            <person name="Heiman D."/>
            <person name="Howarth C."/>
            <person name="Mehta T."/>
            <person name="Neiman D."/>
            <person name="Pearson M."/>
            <person name="Roberts A."/>
            <person name="Saif S."/>
            <person name="Shea T."/>
            <person name="Shenoy N."/>
            <person name="Sisk P."/>
            <person name="Stolte C."/>
            <person name="Sykes S."/>
            <person name="White J."/>
            <person name="Yandava C."/>
            <person name="Haas B."/>
            <person name="Nusbaum C."/>
            <person name="Birren B."/>
        </authorList>
    </citation>
    <scope>NUCLEOTIDE SEQUENCE</scope>
    <source>
        <strain evidence="2">ATCC 18188</strain>
    </source>
</reference>
<protein>
    <submittedName>
        <fullName evidence="2">Uncharacterized protein</fullName>
    </submittedName>
</protein>
<dbReference type="AlphaFoldDB" id="A0A0J9EUE2"/>
<proteinExistence type="predicted"/>
<feature type="region of interest" description="Disordered" evidence="1">
    <location>
        <begin position="46"/>
        <end position="75"/>
    </location>
</feature>